<dbReference type="Gene3D" id="1.20.1250.20">
    <property type="entry name" value="MFS general substrate transporter like domains"/>
    <property type="match status" value="1"/>
</dbReference>
<evidence type="ECO:0000313" key="2">
    <source>
        <dbReference type="Proteomes" id="UP001152888"/>
    </source>
</evidence>
<proteinExistence type="predicted"/>
<dbReference type="Proteomes" id="UP001152888">
    <property type="component" value="Unassembled WGS sequence"/>
</dbReference>
<evidence type="ECO:0000313" key="1">
    <source>
        <dbReference type="EMBL" id="CAH2017392.1"/>
    </source>
</evidence>
<organism evidence="1 2">
    <name type="scientific">Acanthoscelides obtectus</name>
    <name type="common">Bean weevil</name>
    <name type="synonym">Bruchus obtectus</name>
    <dbReference type="NCBI Taxonomy" id="200917"/>
    <lineage>
        <taxon>Eukaryota</taxon>
        <taxon>Metazoa</taxon>
        <taxon>Ecdysozoa</taxon>
        <taxon>Arthropoda</taxon>
        <taxon>Hexapoda</taxon>
        <taxon>Insecta</taxon>
        <taxon>Pterygota</taxon>
        <taxon>Neoptera</taxon>
        <taxon>Endopterygota</taxon>
        <taxon>Coleoptera</taxon>
        <taxon>Polyphaga</taxon>
        <taxon>Cucujiformia</taxon>
        <taxon>Chrysomeloidea</taxon>
        <taxon>Chrysomelidae</taxon>
        <taxon>Bruchinae</taxon>
        <taxon>Bruchini</taxon>
        <taxon>Acanthoscelides</taxon>
    </lineage>
</organism>
<name>A0A9P0QCV9_ACAOB</name>
<gene>
    <name evidence="1" type="ORF">ACAOBT_LOCUS35988</name>
</gene>
<sequence>MIQFARQVLSPKNLNYISLLFVTTMRIAMKPRYRLVWILKRGWVLPESPRWLLALGRTTEVMSILESACKFNGKKLPPNLDKQLLPGANDEPVENVSVLDLFKTVQMRKGLCACF</sequence>
<keyword evidence="2" id="KW-1185">Reference proteome</keyword>
<dbReference type="EMBL" id="CAKOFQ010009258">
    <property type="protein sequence ID" value="CAH2017392.1"/>
    <property type="molecule type" value="Genomic_DNA"/>
</dbReference>
<dbReference type="AlphaFoldDB" id="A0A9P0QCV9"/>
<accession>A0A9P0QCV9</accession>
<dbReference type="InterPro" id="IPR036259">
    <property type="entry name" value="MFS_trans_sf"/>
</dbReference>
<dbReference type="OrthoDB" id="3936150at2759"/>
<reference evidence="1" key="1">
    <citation type="submission" date="2022-03" db="EMBL/GenBank/DDBJ databases">
        <authorList>
            <person name="Sayadi A."/>
        </authorList>
    </citation>
    <scope>NUCLEOTIDE SEQUENCE</scope>
</reference>
<protein>
    <submittedName>
        <fullName evidence="1">Uncharacterized protein</fullName>
    </submittedName>
</protein>
<comment type="caution">
    <text evidence="1">The sequence shown here is derived from an EMBL/GenBank/DDBJ whole genome shotgun (WGS) entry which is preliminary data.</text>
</comment>